<reference evidence="1" key="2">
    <citation type="submission" date="2022-10" db="EMBL/GenBank/DDBJ databases">
        <authorList>
            <consortium name="ENA_rothamsted_submissions"/>
            <consortium name="culmorum"/>
            <person name="King R."/>
        </authorList>
    </citation>
    <scope>NUCLEOTIDE SEQUENCE</scope>
</reference>
<dbReference type="OrthoDB" id="8070015at2759"/>
<organism evidence="1 2">
    <name type="scientific">Chironomus riparius</name>
    <dbReference type="NCBI Taxonomy" id="315576"/>
    <lineage>
        <taxon>Eukaryota</taxon>
        <taxon>Metazoa</taxon>
        <taxon>Ecdysozoa</taxon>
        <taxon>Arthropoda</taxon>
        <taxon>Hexapoda</taxon>
        <taxon>Insecta</taxon>
        <taxon>Pterygota</taxon>
        <taxon>Neoptera</taxon>
        <taxon>Endopterygota</taxon>
        <taxon>Diptera</taxon>
        <taxon>Nematocera</taxon>
        <taxon>Chironomoidea</taxon>
        <taxon>Chironomidae</taxon>
        <taxon>Chironominae</taxon>
        <taxon>Chironomus</taxon>
    </lineage>
</organism>
<dbReference type="AlphaFoldDB" id="A0A9N9RV26"/>
<proteinExistence type="predicted"/>
<sequence length="152" mass="17196">MYGCVVWWHKMKQVFASQKIEKLQRKAELSICGAWTTTPKLALDRFLEPPPLRVRIEAAAQTSASKLNVNKLWVNDWISTDHMELNRFLRSVVVSEDNAAESWDLVDNNCMSVCTDASKSESGVGIGLFSNDLSLNSSYKLQDHAFQQWSGQ</sequence>
<gene>
    <name evidence="1" type="ORF">CHIRRI_LOCUS7112</name>
</gene>
<dbReference type="EMBL" id="OU895878">
    <property type="protein sequence ID" value="CAG9804219.1"/>
    <property type="molecule type" value="Genomic_DNA"/>
</dbReference>
<protein>
    <submittedName>
        <fullName evidence="1">Uncharacterized protein</fullName>
    </submittedName>
</protein>
<name>A0A9N9RV26_9DIPT</name>
<evidence type="ECO:0000313" key="2">
    <source>
        <dbReference type="Proteomes" id="UP001153620"/>
    </source>
</evidence>
<reference evidence="1" key="1">
    <citation type="submission" date="2022-01" db="EMBL/GenBank/DDBJ databases">
        <authorList>
            <person name="King R."/>
        </authorList>
    </citation>
    <scope>NUCLEOTIDE SEQUENCE</scope>
</reference>
<accession>A0A9N9RV26</accession>
<evidence type="ECO:0000313" key="1">
    <source>
        <dbReference type="EMBL" id="CAG9804219.1"/>
    </source>
</evidence>
<keyword evidence="2" id="KW-1185">Reference proteome</keyword>
<dbReference type="Proteomes" id="UP001153620">
    <property type="component" value="Chromosome 2"/>
</dbReference>